<dbReference type="Gene3D" id="3.90.25.10">
    <property type="entry name" value="UDP-galactose 4-epimerase, domain 1"/>
    <property type="match status" value="1"/>
</dbReference>
<keyword evidence="8" id="KW-0299">Galactose metabolism</keyword>
<feature type="domain" description="NAD-dependent epimerase/dehydratase" evidence="11">
    <location>
        <begin position="3"/>
        <end position="261"/>
    </location>
</feature>
<evidence type="ECO:0000256" key="7">
    <source>
        <dbReference type="ARBA" id="ARBA00023027"/>
    </source>
</evidence>
<evidence type="ECO:0000256" key="6">
    <source>
        <dbReference type="ARBA" id="ARBA00018569"/>
    </source>
</evidence>
<dbReference type="InterPro" id="IPR036291">
    <property type="entry name" value="NAD(P)-bd_dom_sf"/>
</dbReference>
<gene>
    <name evidence="12" type="ORF">SAMN05216552_10072</name>
</gene>
<dbReference type="EMBL" id="FPBO01000007">
    <property type="protein sequence ID" value="SFU66406.1"/>
    <property type="molecule type" value="Genomic_DNA"/>
</dbReference>
<sequence>MKILVTGGMGYIGSHTCVELLAEGHDVVVLDNLSNSQASVQDRVRRISGRDHVFVRGDLRDRGALRALFQAHAIDAVIHFAGLKAVGESVAKPLAYYDNNVAGSLVLFETMAEAGVKRLVFSSSATVYGDPASVPIREDFPLSATNPYGRSKLMIEDMLRDLGRSDPSWRVALLRYFNPVGAHESGLIGEAPNGVPNNLLPYVAQVAVGQREHLSVFGGDYPTPDGTGVRDYIHVVDLAIGHVRTLAKLASTEGVHAYNLGTGRGNSVLEMVRAFEQVSGRPVPYRVVARRDGDIASCYAETSHAERELGWKAERGIAQMCADAWRWQSSIKD</sequence>
<dbReference type="InterPro" id="IPR005886">
    <property type="entry name" value="UDP_G4E"/>
</dbReference>
<evidence type="ECO:0000256" key="5">
    <source>
        <dbReference type="ARBA" id="ARBA00013189"/>
    </source>
</evidence>
<evidence type="ECO:0000256" key="2">
    <source>
        <dbReference type="ARBA" id="ARBA00001911"/>
    </source>
</evidence>
<dbReference type="InterPro" id="IPR001509">
    <property type="entry name" value="Epimerase_deHydtase"/>
</dbReference>
<evidence type="ECO:0000256" key="3">
    <source>
        <dbReference type="ARBA" id="ARBA00004947"/>
    </source>
</evidence>
<dbReference type="GO" id="GO:0003978">
    <property type="term" value="F:UDP-glucose 4-epimerase activity"/>
    <property type="evidence" value="ECO:0007669"/>
    <property type="project" value="UniProtKB-UniRule"/>
</dbReference>
<evidence type="ECO:0000256" key="1">
    <source>
        <dbReference type="ARBA" id="ARBA00000083"/>
    </source>
</evidence>
<dbReference type="GO" id="GO:0006012">
    <property type="term" value="P:galactose metabolic process"/>
    <property type="evidence" value="ECO:0007669"/>
    <property type="project" value="UniProtKB-UniPathway"/>
</dbReference>
<comment type="pathway">
    <text evidence="3 10">Carbohydrate metabolism; galactose metabolism.</text>
</comment>
<keyword evidence="10" id="KW-0119">Carbohydrate metabolism</keyword>
<dbReference type="CDD" id="cd05247">
    <property type="entry name" value="UDP_G4E_1_SDR_e"/>
    <property type="match status" value="1"/>
</dbReference>
<dbReference type="Pfam" id="PF01370">
    <property type="entry name" value="Epimerase"/>
    <property type="match status" value="1"/>
</dbReference>
<dbReference type="PANTHER" id="PTHR43725">
    <property type="entry name" value="UDP-GLUCOSE 4-EPIMERASE"/>
    <property type="match status" value="1"/>
</dbReference>
<dbReference type="NCBIfam" id="NF007956">
    <property type="entry name" value="PRK10675.1"/>
    <property type="match status" value="1"/>
</dbReference>
<dbReference type="EC" id="5.1.3.2" evidence="5 10"/>
<evidence type="ECO:0000313" key="13">
    <source>
        <dbReference type="Proteomes" id="UP000199391"/>
    </source>
</evidence>
<dbReference type="Proteomes" id="UP000199391">
    <property type="component" value="Unassembled WGS sequence"/>
</dbReference>
<dbReference type="OrthoDB" id="9803010at2"/>
<dbReference type="Gene3D" id="3.40.50.720">
    <property type="entry name" value="NAD(P)-binding Rossmann-like Domain"/>
    <property type="match status" value="1"/>
</dbReference>
<reference evidence="13" key="1">
    <citation type="submission" date="2016-10" db="EMBL/GenBank/DDBJ databases">
        <authorList>
            <person name="Varghese N."/>
            <person name="Submissions S."/>
        </authorList>
    </citation>
    <scope>NUCLEOTIDE SEQUENCE [LARGE SCALE GENOMIC DNA]</scope>
    <source>
        <strain evidence="13">CGMCC 1.11014</strain>
    </source>
</reference>
<dbReference type="GO" id="GO:0005829">
    <property type="term" value="C:cytosol"/>
    <property type="evidence" value="ECO:0007669"/>
    <property type="project" value="TreeGrafter"/>
</dbReference>
<protein>
    <recommendedName>
        <fullName evidence="6 10">UDP-glucose 4-epimerase</fullName>
        <ecNumber evidence="5 10">5.1.3.2</ecNumber>
    </recommendedName>
</protein>
<keyword evidence="7 10" id="KW-0520">NAD</keyword>
<evidence type="ECO:0000313" key="12">
    <source>
        <dbReference type="EMBL" id="SFU66406.1"/>
    </source>
</evidence>
<dbReference type="SUPFAM" id="SSF51735">
    <property type="entry name" value="NAD(P)-binding Rossmann-fold domains"/>
    <property type="match status" value="1"/>
</dbReference>
<comment type="subunit">
    <text evidence="10">Homodimer.</text>
</comment>
<keyword evidence="13" id="KW-1185">Reference proteome</keyword>
<evidence type="ECO:0000256" key="4">
    <source>
        <dbReference type="ARBA" id="ARBA00007637"/>
    </source>
</evidence>
<dbReference type="STRING" id="1035707.SAMN05216552_10072"/>
<comment type="catalytic activity">
    <reaction evidence="1 10">
        <text>UDP-alpha-D-glucose = UDP-alpha-D-galactose</text>
        <dbReference type="Rhea" id="RHEA:22168"/>
        <dbReference type="ChEBI" id="CHEBI:58885"/>
        <dbReference type="ChEBI" id="CHEBI:66914"/>
        <dbReference type="EC" id="5.1.3.2"/>
    </reaction>
</comment>
<dbReference type="PANTHER" id="PTHR43725:SF47">
    <property type="entry name" value="UDP-GLUCOSE 4-EPIMERASE"/>
    <property type="match status" value="1"/>
</dbReference>
<name>A0A1I7I0Z1_9BURK</name>
<evidence type="ECO:0000256" key="10">
    <source>
        <dbReference type="RuleBase" id="RU366046"/>
    </source>
</evidence>
<comment type="cofactor">
    <cofactor evidence="2 10">
        <name>NAD(+)</name>
        <dbReference type="ChEBI" id="CHEBI:57540"/>
    </cofactor>
</comment>
<comment type="similarity">
    <text evidence="4 10">Belongs to the NAD(P)-dependent epimerase/dehydratase family.</text>
</comment>
<proteinExistence type="inferred from homology"/>
<dbReference type="UniPathway" id="UPA00214"/>
<keyword evidence="9 10" id="KW-0413">Isomerase</keyword>
<dbReference type="RefSeq" id="WP_093555250.1">
    <property type="nucleotide sequence ID" value="NZ_FPBO01000007.1"/>
</dbReference>
<evidence type="ECO:0000256" key="8">
    <source>
        <dbReference type="ARBA" id="ARBA00023144"/>
    </source>
</evidence>
<dbReference type="NCBIfam" id="TIGR01179">
    <property type="entry name" value="galE"/>
    <property type="match status" value="1"/>
</dbReference>
<accession>A0A1I7I0Z1</accession>
<organism evidence="12 13">
    <name type="scientific">Pseudoduganella namucuonensis</name>
    <dbReference type="NCBI Taxonomy" id="1035707"/>
    <lineage>
        <taxon>Bacteria</taxon>
        <taxon>Pseudomonadati</taxon>
        <taxon>Pseudomonadota</taxon>
        <taxon>Betaproteobacteria</taxon>
        <taxon>Burkholderiales</taxon>
        <taxon>Oxalobacteraceae</taxon>
        <taxon>Telluria group</taxon>
        <taxon>Pseudoduganella</taxon>
    </lineage>
</organism>
<dbReference type="AlphaFoldDB" id="A0A1I7I0Z1"/>
<evidence type="ECO:0000256" key="9">
    <source>
        <dbReference type="ARBA" id="ARBA00023235"/>
    </source>
</evidence>
<evidence type="ECO:0000259" key="11">
    <source>
        <dbReference type="Pfam" id="PF01370"/>
    </source>
</evidence>